<feature type="compositionally biased region" description="Polar residues" evidence="1">
    <location>
        <begin position="362"/>
        <end position="384"/>
    </location>
</feature>
<feature type="region of interest" description="Disordered" evidence="1">
    <location>
        <begin position="134"/>
        <end position="314"/>
    </location>
</feature>
<feature type="compositionally biased region" description="Low complexity" evidence="1">
    <location>
        <begin position="294"/>
        <end position="304"/>
    </location>
</feature>
<feature type="compositionally biased region" description="Polar residues" evidence="1">
    <location>
        <begin position="530"/>
        <end position="549"/>
    </location>
</feature>
<feature type="compositionally biased region" description="Polar residues" evidence="1">
    <location>
        <begin position="406"/>
        <end position="422"/>
    </location>
</feature>
<feature type="region of interest" description="Disordered" evidence="1">
    <location>
        <begin position="329"/>
        <end position="633"/>
    </location>
</feature>
<comment type="caution">
    <text evidence="2">The sequence shown here is derived from an EMBL/GenBank/DDBJ whole genome shotgun (WGS) entry which is preliminary data.</text>
</comment>
<accession>A0A1W0WTW2</accession>
<feature type="compositionally biased region" description="Low complexity" evidence="1">
    <location>
        <begin position="593"/>
        <end position="602"/>
    </location>
</feature>
<organism evidence="2 3">
    <name type="scientific">Hypsibius exemplaris</name>
    <name type="common">Freshwater tardigrade</name>
    <dbReference type="NCBI Taxonomy" id="2072580"/>
    <lineage>
        <taxon>Eukaryota</taxon>
        <taxon>Metazoa</taxon>
        <taxon>Ecdysozoa</taxon>
        <taxon>Tardigrada</taxon>
        <taxon>Eutardigrada</taxon>
        <taxon>Parachela</taxon>
        <taxon>Hypsibioidea</taxon>
        <taxon>Hypsibiidae</taxon>
        <taxon>Hypsibius</taxon>
    </lineage>
</organism>
<name>A0A1W0WTW2_HYPEX</name>
<gene>
    <name evidence="2" type="ORF">BV898_07413</name>
</gene>
<feature type="compositionally biased region" description="Polar residues" evidence="1">
    <location>
        <begin position="134"/>
        <end position="143"/>
    </location>
</feature>
<feature type="compositionally biased region" description="Acidic residues" evidence="1">
    <location>
        <begin position="480"/>
        <end position="497"/>
    </location>
</feature>
<sequence>MSSGSRYSCRGSGLTDSLNPDVFLAAMDDTMGNIRDEMHEKFTNMGDTLCDEARDYQGRGDKFATWLDGNVRDLQQHIKDQFVQLQRQTRILRGIPEDEISDTFEQRLSKILNEAHNSYEAFRDVLSNRNLTLSHSGNSTQLSDIPESSRTASTSASGSRTSGTSNSSKTSGSRSKVSGSTSSSGSRTQSGTASSSSGSTSKTSGSGSSSSRTGTTANEFGSSSNKTRTGPSKSATGTSSSSEPTGSSSSSRTGTASWSNVSKTASGSASASSPKSKSVVWSPTGKSSKQVTGSSGSQSPSMESLSRDLPVGRKVEGSGLAERFASEQIDSKQFTLRRPLGVASSSRPSSQSRNSLVLSGGPSKTATTTLSYSKVTGNKSLDQQSKTSVTPSSRSTSHSTVPSRSAASRIQSKMSATVSSNHSSDDTYSEAELDAGIPTTLDDDSEIQSSSRIKSGRKPSNQLTNVLSKVSSHSTGLVKDEDDSTPSESDAGEEITEDTPTTESSSSEEDAPPIKHVSSSRDNISRKSRMGQSKNSHVGPTKAATTANIESVSEEEVKPPSEGDTGSDNGSTTEDETTDATTEGSDTEKSAESETSGSPSSSETEDESDIGSVSSEEDKAKKKRKKRNHLPGS</sequence>
<dbReference type="Proteomes" id="UP000192578">
    <property type="component" value="Unassembled WGS sequence"/>
</dbReference>
<proteinExistence type="predicted"/>
<feature type="compositionally biased region" description="Low complexity" evidence="1">
    <location>
        <begin position="229"/>
        <end position="282"/>
    </location>
</feature>
<feature type="compositionally biased region" description="Basic residues" evidence="1">
    <location>
        <begin position="621"/>
        <end position="633"/>
    </location>
</feature>
<evidence type="ECO:0000313" key="2">
    <source>
        <dbReference type="EMBL" id="OQV18587.1"/>
    </source>
</evidence>
<reference evidence="3" key="1">
    <citation type="submission" date="2017-01" db="EMBL/GenBank/DDBJ databases">
        <title>Comparative genomics of anhydrobiosis in the tardigrade Hypsibius dujardini.</title>
        <authorList>
            <person name="Yoshida Y."/>
            <person name="Koutsovoulos G."/>
            <person name="Laetsch D."/>
            <person name="Stevens L."/>
            <person name="Kumar S."/>
            <person name="Horikawa D."/>
            <person name="Ishino K."/>
            <person name="Komine S."/>
            <person name="Tomita M."/>
            <person name="Blaxter M."/>
            <person name="Arakawa K."/>
        </authorList>
    </citation>
    <scope>NUCLEOTIDE SEQUENCE [LARGE SCALE GENOMIC DNA]</scope>
    <source>
        <strain evidence="3">Z151</strain>
    </source>
</reference>
<dbReference type="OrthoDB" id="10683430at2759"/>
<protein>
    <submittedName>
        <fullName evidence="2">Uncharacterized protein</fullName>
    </submittedName>
</protein>
<evidence type="ECO:0000313" key="3">
    <source>
        <dbReference type="Proteomes" id="UP000192578"/>
    </source>
</evidence>
<dbReference type="AlphaFoldDB" id="A0A1W0WTW2"/>
<feature type="compositionally biased region" description="Low complexity" evidence="1">
    <location>
        <begin position="148"/>
        <end position="216"/>
    </location>
</feature>
<feature type="compositionally biased region" description="Polar residues" evidence="1">
    <location>
        <begin position="217"/>
        <end position="228"/>
    </location>
</feature>
<dbReference type="EMBL" id="MTYJ01000048">
    <property type="protein sequence ID" value="OQV18587.1"/>
    <property type="molecule type" value="Genomic_DNA"/>
</dbReference>
<feature type="compositionally biased region" description="Polar residues" evidence="1">
    <location>
        <begin position="284"/>
        <end position="293"/>
    </location>
</feature>
<keyword evidence="3" id="KW-1185">Reference proteome</keyword>
<feature type="compositionally biased region" description="Low complexity" evidence="1">
    <location>
        <begin position="344"/>
        <end position="355"/>
    </location>
</feature>
<evidence type="ECO:0000256" key="1">
    <source>
        <dbReference type="SAM" id="MobiDB-lite"/>
    </source>
</evidence>
<feature type="compositionally biased region" description="Low complexity" evidence="1">
    <location>
        <begin position="385"/>
        <end position="405"/>
    </location>
</feature>
<feature type="compositionally biased region" description="Polar residues" evidence="1">
    <location>
        <begin position="447"/>
        <end position="475"/>
    </location>
</feature>